<accession>A0A3A9AL06</accession>
<dbReference type="Pfam" id="PF00232">
    <property type="entry name" value="Glyco_hydro_1"/>
    <property type="match status" value="2"/>
</dbReference>
<keyword evidence="6" id="KW-1185">Reference proteome</keyword>
<organism evidence="5 6">
    <name type="scientific">Parablautia intestinalis</name>
    <dbReference type="NCBI Taxonomy" id="2320100"/>
    <lineage>
        <taxon>Bacteria</taxon>
        <taxon>Bacillati</taxon>
        <taxon>Bacillota</taxon>
        <taxon>Clostridia</taxon>
        <taxon>Lachnospirales</taxon>
        <taxon>Lachnospiraceae</taxon>
        <taxon>Parablautia</taxon>
    </lineage>
</organism>
<name>A0A3A9AL06_9FIRM</name>
<dbReference type="InterPro" id="IPR017853">
    <property type="entry name" value="GH"/>
</dbReference>
<dbReference type="SUPFAM" id="SSF51445">
    <property type="entry name" value="(Trans)glycosidases"/>
    <property type="match status" value="1"/>
</dbReference>
<evidence type="ECO:0000256" key="2">
    <source>
        <dbReference type="ARBA" id="ARBA00022801"/>
    </source>
</evidence>
<dbReference type="GO" id="GO:0005829">
    <property type="term" value="C:cytosol"/>
    <property type="evidence" value="ECO:0007669"/>
    <property type="project" value="TreeGrafter"/>
</dbReference>
<protein>
    <submittedName>
        <fullName evidence="5">Glycosyl hydrolase family protein</fullName>
    </submittedName>
</protein>
<proteinExistence type="inferred from homology"/>
<evidence type="ECO:0000313" key="6">
    <source>
        <dbReference type="Proteomes" id="UP000280696"/>
    </source>
</evidence>
<dbReference type="PANTHER" id="PTHR10353">
    <property type="entry name" value="GLYCOSYL HYDROLASE"/>
    <property type="match status" value="1"/>
</dbReference>
<dbReference type="PRINTS" id="PR00131">
    <property type="entry name" value="GLHYDRLASE1"/>
</dbReference>
<dbReference type="PANTHER" id="PTHR10353:SF209">
    <property type="entry name" value="GALACTOLIPID GALACTOSYLTRANSFERASE SFR2, CHLOROPLASTIC"/>
    <property type="match status" value="1"/>
</dbReference>
<comment type="caution">
    <text evidence="5">The sequence shown here is derived from an EMBL/GenBank/DDBJ whole genome shotgun (WGS) entry which is preliminary data.</text>
</comment>
<dbReference type="OrthoDB" id="2339329at2"/>
<dbReference type="InterPro" id="IPR001360">
    <property type="entry name" value="Glyco_hydro_1"/>
</dbReference>
<dbReference type="GO" id="GO:0016052">
    <property type="term" value="P:carbohydrate catabolic process"/>
    <property type="evidence" value="ECO:0007669"/>
    <property type="project" value="TreeGrafter"/>
</dbReference>
<keyword evidence="3" id="KW-0326">Glycosidase</keyword>
<dbReference type="EMBL" id="RAYQ01000030">
    <property type="protein sequence ID" value="RKI88193.1"/>
    <property type="molecule type" value="Genomic_DNA"/>
</dbReference>
<dbReference type="Gene3D" id="3.20.20.80">
    <property type="entry name" value="Glycosidases"/>
    <property type="match status" value="1"/>
</dbReference>
<sequence length="417" mass="47011">MGSKFLVGAATAAHQVEGNNIHSDNWVMENLEHSTFAERSGDAVDHYNKYEEDIKMLASAGCNAYRFSIEWARIEPEEGVYDEKEISHYRKVLDCCEENHITPIVTLHHFSSPAWLIGKGGWGDSYVEDAFARYAEYVVSKLERKLPYICTINEANMGFQLQKVIEDMMKSMQREGNVQVGMNMDMSAVMVGLEEQANAFGCDKEHINTFLAARSQEQELFVMRAHRKAYQAIKKVSPDTKVGLTLSLFDYQPEEDGQEEAARLWQEDFGFYLPYIKEDDFLGVQNYSRKVVTSAGALEPAQDAPLTQMGYEDYPAGIGHVLRKVAKEFPGELMVTENGIATSDDKRRCEFIKEAFSGVESCVKDGLPVIGYCYWSLLDNFEWQAGFCKTFGLIAVDRSTQKRTAKESLKVLGTLAG</sequence>
<evidence type="ECO:0000256" key="3">
    <source>
        <dbReference type="ARBA" id="ARBA00023295"/>
    </source>
</evidence>
<dbReference type="RefSeq" id="WP_120472008.1">
    <property type="nucleotide sequence ID" value="NZ_RAYQ01000030.1"/>
</dbReference>
<comment type="similarity">
    <text evidence="1 4">Belongs to the glycosyl hydrolase 1 family.</text>
</comment>
<dbReference type="Proteomes" id="UP000280696">
    <property type="component" value="Unassembled WGS sequence"/>
</dbReference>
<dbReference type="GO" id="GO:0008422">
    <property type="term" value="F:beta-glucosidase activity"/>
    <property type="evidence" value="ECO:0007669"/>
    <property type="project" value="TreeGrafter"/>
</dbReference>
<evidence type="ECO:0000256" key="1">
    <source>
        <dbReference type="ARBA" id="ARBA00010838"/>
    </source>
</evidence>
<reference evidence="5 6" key="1">
    <citation type="submission" date="2018-09" db="EMBL/GenBank/DDBJ databases">
        <title>Murine metabolic-syndrome-specific gut microbial biobank.</title>
        <authorList>
            <person name="Liu C."/>
        </authorList>
    </citation>
    <scope>NUCLEOTIDE SEQUENCE [LARGE SCALE GENOMIC DNA]</scope>
    <source>
        <strain evidence="5 6">0.1xD8-82</strain>
    </source>
</reference>
<gene>
    <name evidence="5" type="ORF">D7V94_19645</name>
</gene>
<dbReference type="AlphaFoldDB" id="A0A3A9AL06"/>
<evidence type="ECO:0000313" key="5">
    <source>
        <dbReference type="EMBL" id="RKI88193.1"/>
    </source>
</evidence>
<keyword evidence="2 5" id="KW-0378">Hydrolase</keyword>
<evidence type="ECO:0000256" key="4">
    <source>
        <dbReference type="RuleBase" id="RU003690"/>
    </source>
</evidence>